<dbReference type="Gene3D" id="3.20.20.450">
    <property type="entry name" value="EAL domain"/>
    <property type="match status" value="1"/>
</dbReference>
<dbReference type="InterPro" id="IPR009875">
    <property type="entry name" value="PilZ_domain"/>
</dbReference>
<dbReference type="Proteomes" id="UP000287910">
    <property type="component" value="Unassembled WGS sequence"/>
</dbReference>
<feature type="domain" description="PAS" evidence="1">
    <location>
        <begin position="187"/>
        <end position="233"/>
    </location>
</feature>
<dbReference type="Pfam" id="PF13426">
    <property type="entry name" value="PAS_9"/>
    <property type="match status" value="1"/>
</dbReference>
<dbReference type="Pfam" id="PF00990">
    <property type="entry name" value="GGDEF"/>
    <property type="match status" value="1"/>
</dbReference>
<evidence type="ECO:0000259" key="3">
    <source>
        <dbReference type="PROSITE" id="PS50883"/>
    </source>
</evidence>
<dbReference type="Gene3D" id="3.30.450.20">
    <property type="entry name" value="PAS domain"/>
    <property type="match status" value="3"/>
</dbReference>
<evidence type="ECO:0000313" key="6">
    <source>
        <dbReference type="Proteomes" id="UP000287910"/>
    </source>
</evidence>
<protein>
    <submittedName>
        <fullName evidence="5">EAL domain-containing protein</fullName>
    </submittedName>
</protein>
<dbReference type="InterPro" id="IPR043128">
    <property type="entry name" value="Rev_trsase/Diguanyl_cyclase"/>
</dbReference>
<dbReference type="InterPro" id="IPR000014">
    <property type="entry name" value="PAS"/>
</dbReference>
<dbReference type="Pfam" id="PF00563">
    <property type="entry name" value="EAL"/>
    <property type="match status" value="1"/>
</dbReference>
<dbReference type="Pfam" id="PF08447">
    <property type="entry name" value="PAS_3"/>
    <property type="match status" value="2"/>
</dbReference>
<dbReference type="CDD" id="cd00130">
    <property type="entry name" value="PAS"/>
    <property type="match status" value="2"/>
</dbReference>
<evidence type="ECO:0000259" key="2">
    <source>
        <dbReference type="PROSITE" id="PS50113"/>
    </source>
</evidence>
<name>A0A432L8C1_9BACI</name>
<dbReference type="SUPFAM" id="SSF55785">
    <property type="entry name" value="PYP-like sensor domain (PAS domain)"/>
    <property type="match status" value="3"/>
</dbReference>
<dbReference type="PROSITE" id="PS50112">
    <property type="entry name" value="PAS"/>
    <property type="match status" value="1"/>
</dbReference>
<accession>A0A432L8C1</accession>
<dbReference type="InterPro" id="IPR001633">
    <property type="entry name" value="EAL_dom"/>
</dbReference>
<dbReference type="GO" id="GO:0035438">
    <property type="term" value="F:cyclic-di-GMP binding"/>
    <property type="evidence" value="ECO:0007669"/>
    <property type="project" value="InterPro"/>
</dbReference>
<dbReference type="InterPro" id="IPR052155">
    <property type="entry name" value="Biofilm_reg_signaling"/>
</dbReference>
<dbReference type="PANTHER" id="PTHR44757">
    <property type="entry name" value="DIGUANYLATE CYCLASE DGCP"/>
    <property type="match status" value="1"/>
</dbReference>
<keyword evidence="6" id="KW-1185">Reference proteome</keyword>
<evidence type="ECO:0000313" key="5">
    <source>
        <dbReference type="EMBL" id="RUL48626.1"/>
    </source>
</evidence>
<dbReference type="PANTHER" id="PTHR44757:SF2">
    <property type="entry name" value="BIOFILM ARCHITECTURE MAINTENANCE PROTEIN MBAA"/>
    <property type="match status" value="1"/>
</dbReference>
<dbReference type="SMART" id="SM00267">
    <property type="entry name" value="GGDEF"/>
    <property type="match status" value="1"/>
</dbReference>
<dbReference type="InterPro" id="IPR035965">
    <property type="entry name" value="PAS-like_dom_sf"/>
</dbReference>
<dbReference type="PROSITE" id="PS50887">
    <property type="entry name" value="GGDEF"/>
    <property type="match status" value="1"/>
</dbReference>
<organism evidence="5 6">
    <name type="scientific">Lysinibacillus antri</name>
    <dbReference type="NCBI Taxonomy" id="2498145"/>
    <lineage>
        <taxon>Bacteria</taxon>
        <taxon>Bacillati</taxon>
        <taxon>Bacillota</taxon>
        <taxon>Bacilli</taxon>
        <taxon>Bacillales</taxon>
        <taxon>Bacillaceae</taxon>
        <taxon>Lysinibacillus</taxon>
    </lineage>
</organism>
<dbReference type="SMART" id="SM00091">
    <property type="entry name" value="PAS"/>
    <property type="match status" value="2"/>
</dbReference>
<dbReference type="SMART" id="SM00052">
    <property type="entry name" value="EAL"/>
    <property type="match status" value="1"/>
</dbReference>
<sequence length="999" mass="115819">MNNIYMNKTKKSNKLKELFLGKEPHQNMNISLNSESSRLLDYYSSLALYHPDIVIVFSRDSEIVTIDNKKVHALLGLNIQNVEDLYKILSQDNYRKLESAFYNTLRGNSEKHEVEIKTISNQSIFMVITFIPIKHDGEVEGVYLIAANVTEKVQLKNRLALSEKHLNSAQQITKIGSWEYLIEEDQLYCSEHFHHIFGIDKDDCISMEDPFKLVHPHDYEDAYQKVQIAIEKGESFVNQFRIKHGRNNDIRYIKVHAEVYFKEQHPYKIIGIIKDETYQIELENQLTVVKDNFYYMFDNITSGIWMKESLDDKFVYVSKALETISAIPLKRLYEEKHLWYNMIQPDCYGVIEEGIKDLSKGKSVEAVYRIINGDGKTKWILEQIVPKIDVHGNITNLFGLITDITSEMETKEQLTYISNYDALTNLPNQKSLYDHLDKLCEKDEPFAVLYLDIDRFNIINDSLGYQIGDEALKLLANRFSSMIPNNVYLSRLSSNDFIMVVQNYNSKKDIHKLAEKIIRETEVPFIIQNYELHVSTSIGITFFPEEGKDKLVLLENAHTALYKAKREGKNNYQLSSHLTDISSYKKYVLDRDMRKAILNEEFELYFQPQVEPRYGKICGAEALIRWNHKEWGLVSPGEFIPLAEENHMINNITDWVIQKVFSYIRDWMDKGYEVRPISINIPPIRFIKKGLLTFVKRQLELHKVPAHYIEFEITEGSLLKSDKKVIKTIEGLKELGINFAIDDFGTGYASLDSLRKFKPNTIKIDKTFIKHIGDEDGVEKGIISSAMHLSKVLGMKVVAEGVEEFEQLKFLKQNECDLIQGYIYSKPVRVKTFEKLLKQGYLKAEKSNRKIVLVEKRKYYRFQFPFPIEGEMTIVEVNGKGVNVGKSPVLIENIGLGGVKILSTLKLPVNTQMKFSVKCQILKEIFELTGSIKWIDEEERGVFSYGLSFEINRILEDRLSSIINRLSSYSKKNNSIPDTLFIYEAAYKYFSKQSLQVSV</sequence>
<dbReference type="InterPro" id="IPR013655">
    <property type="entry name" value="PAS_fold_3"/>
</dbReference>
<comment type="caution">
    <text evidence="5">The sequence shown here is derived from an EMBL/GenBank/DDBJ whole genome shotgun (WGS) entry which is preliminary data.</text>
</comment>
<dbReference type="PROSITE" id="PS50113">
    <property type="entry name" value="PAC"/>
    <property type="match status" value="1"/>
</dbReference>
<dbReference type="InterPro" id="IPR000160">
    <property type="entry name" value="GGDEF_dom"/>
</dbReference>
<gene>
    <name evidence="5" type="ORF">EK386_16810</name>
</gene>
<dbReference type="InterPro" id="IPR035919">
    <property type="entry name" value="EAL_sf"/>
</dbReference>
<evidence type="ECO:0000259" key="1">
    <source>
        <dbReference type="PROSITE" id="PS50112"/>
    </source>
</evidence>
<dbReference type="InterPro" id="IPR029787">
    <property type="entry name" value="Nucleotide_cyclase"/>
</dbReference>
<dbReference type="EMBL" id="RYYR01000031">
    <property type="protein sequence ID" value="RUL48626.1"/>
    <property type="molecule type" value="Genomic_DNA"/>
</dbReference>
<feature type="domain" description="EAL" evidence="3">
    <location>
        <begin position="586"/>
        <end position="841"/>
    </location>
</feature>
<proteinExistence type="predicted"/>
<feature type="domain" description="PAC" evidence="2">
    <location>
        <begin position="364"/>
        <end position="416"/>
    </location>
</feature>
<evidence type="ECO:0000259" key="4">
    <source>
        <dbReference type="PROSITE" id="PS50887"/>
    </source>
</evidence>
<dbReference type="NCBIfam" id="TIGR00254">
    <property type="entry name" value="GGDEF"/>
    <property type="match status" value="1"/>
</dbReference>
<dbReference type="CDD" id="cd01948">
    <property type="entry name" value="EAL"/>
    <property type="match status" value="1"/>
</dbReference>
<dbReference type="Gene3D" id="3.30.70.270">
    <property type="match status" value="1"/>
</dbReference>
<dbReference type="AlphaFoldDB" id="A0A432L8C1"/>
<dbReference type="PROSITE" id="PS50883">
    <property type="entry name" value="EAL"/>
    <property type="match status" value="1"/>
</dbReference>
<dbReference type="CDD" id="cd01949">
    <property type="entry name" value="GGDEF"/>
    <property type="match status" value="1"/>
</dbReference>
<dbReference type="SUPFAM" id="SSF141868">
    <property type="entry name" value="EAL domain-like"/>
    <property type="match status" value="1"/>
</dbReference>
<dbReference type="InterPro" id="IPR000700">
    <property type="entry name" value="PAS-assoc_C"/>
</dbReference>
<dbReference type="NCBIfam" id="TIGR00229">
    <property type="entry name" value="sensory_box"/>
    <property type="match status" value="1"/>
</dbReference>
<dbReference type="SUPFAM" id="SSF55073">
    <property type="entry name" value="Nucleotide cyclase"/>
    <property type="match status" value="1"/>
</dbReference>
<feature type="domain" description="GGDEF" evidence="4">
    <location>
        <begin position="444"/>
        <end position="577"/>
    </location>
</feature>
<reference evidence="5 6" key="1">
    <citation type="submission" date="2018-12" db="EMBL/GenBank/DDBJ databases">
        <title>Lysinibacillus antri sp. nov., isolated from a cave soil.</title>
        <authorList>
            <person name="Narsing Rao M.P."/>
            <person name="Zhang H."/>
            <person name="Dong Z.-Y."/>
            <person name="Niu X.-K."/>
            <person name="Zhang K."/>
            <person name="Fang B.-Z."/>
            <person name="Kang Y.-Q."/>
            <person name="Xiao M."/>
            <person name="Li W.-J."/>
        </authorList>
    </citation>
    <scope>NUCLEOTIDE SEQUENCE [LARGE SCALE GENOMIC DNA]</scope>
    <source>
        <strain evidence="5 6">SYSU K30002</strain>
    </source>
</reference>
<dbReference type="RefSeq" id="WP_126660337.1">
    <property type="nucleotide sequence ID" value="NZ_RYYR01000031.1"/>
</dbReference>
<dbReference type="Pfam" id="PF07238">
    <property type="entry name" value="PilZ"/>
    <property type="match status" value="1"/>
</dbReference>